<keyword evidence="2" id="KW-1185">Reference proteome</keyword>
<reference evidence="1 2" key="1">
    <citation type="journal article" date="2019" name="Commun. Biol.">
        <title>The bagworm genome reveals a unique fibroin gene that provides high tensile strength.</title>
        <authorList>
            <person name="Kono N."/>
            <person name="Nakamura H."/>
            <person name="Ohtoshi R."/>
            <person name="Tomita M."/>
            <person name="Numata K."/>
            <person name="Arakawa K."/>
        </authorList>
    </citation>
    <scope>NUCLEOTIDE SEQUENCE [LARGE SCALE GENOMIC DNA]</scope>
</reference>
<name>A0A4C2A545_EUMVA</name>
<dbReference type="AlphaFoldDB" id="A0A4C2A545"/>
<comment type="caution">
    <text evidence="1">The sequence shown here is derived from an EMBL/GenBank/DDBJ whole genome shotgun (WGS) entry which is preliminary data.</text>
</comment>
<accession>A0A4C2A545</accession>
<evidence type="ECO:0000313" key="1">
    <source>
        <dbReference type="EMBL" id="GBP94373.1"/>
    </source>
</evidence>
<dbReference type="OrthoDB" id="418748at2759"/>
<dbReference type="EMBL" id="BGZK01002496">
    <property type="protein sequence ID" value="GBP94373.1"/>
    <property type="molecule type" value="Genomic_DNA"/>
</dbReference>
<proteinExistence type="predicted"/>
<dbReference type="Proteomes" id="UP000299102">
    <property type="component" value="Unassembled WGS sequence"/>
</dbReference>
<gene>
    <name evidence="1" type="ORF">EVAR_64291_1</name>
</gene>
<protein>
    <submittedName>
        <fullName evidence="1">Uncharacterized protein</fullName>
    </submittedName>
</protein>
<evidence type="ECO:0000313" key="2">
    <source>
        <dbReference type="Proteomes" id="UP000299102"/>
    </source>
</evidence>
<sequence>MRICPGTSKPLEEREEFWADVKDILAKCDKNKRIVILGHFNGWVGIQRDGYEIVLVVPPTSVITKVQRSFGIKTSRFVTKRVPLTLQTFSFDGHSTAKLRELVSPPAARPNRLFLLTPPTDSTTIIYNKVEGGPFGTALRVRSVRRAVCAYLYSNTVLFRLSFISENVGATVYKRFPRYGFRRPPPLAVSPALRNANVWLKGGGATVKSGFSQQEGVTATAIHNRTRQVDHKGAYSGSLVSRLERQKLFIAETKGHNPPRELSCNISPQEPNYIKYCNLTKRKCKHRASAILSLVAQALARYHTVPVN</sequence>
<organism evidence="1 2">
    <name type="scientific">Eumeta variegata</name>
    <name type="common">Bagworm moth</name>
    <name type="synonym">Eumeta japonica</name>
    <dbReference type="NCBI Taxonomy" id="151549"/>
    <lineage>
        <taxon>Eukaryota</taxon>
        <taxon>Metazoa</taxon>
        <taxon>Ecdysozoa</taxon>
        <taxon>Arthropoda</taxon>
        <taxon>Hexapoda</taxon>
        <taxon>Insecta</taxon>
        <taxon>Pterygota</taxon>
        <taxon>Neoptera</taxon>
        <taxon>Endopterygota</taxon>
        <taxon>Lepidoptera</taxon>
        <taxon>Glossata</taxon>
        <taxon>Ditrysia</taxon>
        <taxon>Tineoidea</taxon>
        <taxon>Psychidae</taxon>
        <taxon>Oiketicinae</taxon>
        <taxon>Eumeta</taxon>
    </lineage>
</organism>